<dbReference type="GO" id="GO:0072344">
    <property type="term" value="P:rescue of stalled ribosome"/>
    <property type="evidence" value="ECO:0007669"/>
    <property type="project" value="UniProtKB-UniRule"/>
</dbReference>
<comment type="subunit">
    <text evidence="1">Component of the ribosome quality control complex (RQC).</text>
</comment>
<comment type="similarity">
    <text evidence="1">Belongs to the LTN1 family.</text>
</comment>
<dbReference type="AlphaFoldDB" id="A0AAV8WMH4"/>
<keyword evidence="1" id="KW-0863">Zinc-finger</keyword>
<dbReference type="GO" id="GO:1990112">
    <property type="term" value="C:RQC complex"/>
    <property type="evidence" value="ECO:0007669"/>
    <property type="project" value="UniProtKB-UniRule"/>
</dbReference>
<evidence type="ECO:0000313" key="3">
    <source>
        <dbReference type="EMBL" id="KAJ8927797.1"/>
    </source>
</evidence>
<sequence>MQGRQDAFPTNKFQEAVVYCQEEILLYINDNLLVQTAQTLSNTKHVSVEDAEAKYERVLISCLQGYCLYLEYVPTDQIKNVAALNNDIVSNSKFWKLAKHKVALIRAAWFKVLAIICQKAMFLLDGKGAQVVSTVFNSLEEYDPTVLPYVWEAALLTMSTVQVQYFSIKET</sequence>
<keyword evidence="4" id="KW-1185">Reference proteome</keyword>
<comment type="caution">
    <text evidence="3">The sequence shown here is derived from an EMBL/GenBank/DDBJ whole genome shotgun (WGS) entry which is preliminary data.</text>
</comment>
<evidence type="ECO:0000256" key="1">
    <source>
        <dbReference type="RuleBase" id="RU367090"/>
    </source>
</evidence>
<dbReference type="Pfam" id="PF22958">
    <property type="entry name" value="Ltn1_1st"/>
    <property type="match status" value="1"/>
</dbReference>
<keyword evidence="1" id="KW-0833">Ubl conjugation pathway</keyword>
<comment type="function">
    <text evidence="1">E3 ubiquitin-protein ligase. Component of the ribosome quality control complex (RQC), a ribosome-associated complex that mediates ubiquitination and extraction of incompletely synthesized nascent chains for proteasomal degradation.</text>
</comment>
<gene>
    <name evidence="3" type="ORF">NQ314_019676</name>
</gene>
<keyword evidence="1" id="KW-0479">Metal-binding</keyword>
<accession>A0AAV8WMH4</accession>
<keyword evidence="1" id="KW-0808">Transferase</keyword>
<dbReference type="GO" id="GO:0043023">
    <property type="term" value="F:ribosomal large subunit binding"/>
    <property type="evidence" value="ECO:0007669"/>
    <property type="project" value="TreeGrafter"/>
</dbReference>
<dbReference type="GO" id="GO:1990116">
    <property type="term" value="P:ribosome-associated ubiquitin-dependent protein catabolic process"/>
    <property type="evidence" value="ECO:0007669"/>
    <property type="project" value="UniProtKB-UniRule"/>
</dbReference>
<dbReference type="GO" id="GO:0008270">
    <property type="term" value="F:zinc ion binding"/>
    <property type="evidence" value="ECO:0007669"/>
    <property type="project" value="UniProtKB-KW"/>
</dbReference>
<dbReference type="PANTHER" id="PTHR12389:SF0">
    <property type="entry name" value="E3 UBIQUITIN-PROTEIN LIGASE LISTERIN"/>
    <property type="match status" value="1"/>
</dbReference>
<organism evidence="3 4">
    <name type="scientific">Rhamnusium bicolor</name>
    <dbReference type="NCBI Taxonomy" id="1586634"/>
    <lineage>
        <taxon>Eukaryota</taxon>
        <taxon>Metazoa</taxon>
        <taxon>Ecdysozoa</taxon>
        <taxon>Arthropoda</taxon>
        <taxon>Hexapoda</taxon>
        <taxon>Insecta</taxon>
        <taxon>Pterygota</taxon>
        <taxon>Neoptera</taxon>
        <taxon>Endopterygota</taxon>
        <taxon>Coleoptera</taxon>
        <taxon>Polyphaga</taxon>
        <taxon>Cucujiformia</taxon>
        <taxon>Chrysomeloidea</taxon>
        <taxon>Cerambycidae</taxon>
        <taxon>Lepturinae</taxon>
        <taxon>Rhagiini</taxon>
        <taxon>Rhamnusium</taxon>
    </lineage>
</organism>
<reference evidence="3" key="1">
    <citation type="journal article" date="2023" name="Insect Mol. Biol.">
        <title>Genome sequencing provides insights into the evolution of gene families encoding plant cell wall-degrading enzymes in longhorned beetles.</title>
        <authorList>
            <person name="Shin N.R."/>
            <person name="Okamura Y."/>
            <person name="Kirsch R."/>
            <person name="Pauchet Y."/>
        </authorList>
    </citation>
    <scope>NUCLEOTIDE SEQUENCE</scope>
    <source>
        <strain evidence="3">RBIC_L_NR</strain>
    </source>
</reference>
<dbReference type="EC" id="2.3.2.27" evidence="1"/>
<dbReference type="Proteomes" id="UP001162156">
    <property type="component" value="Unassembled WGS sequence"/>
</dbReference>
<proteinExistence type="inferred from homology"/>
<comment type="pathway">
    <text evidence="1">Protein modification; protein ubiquitination.</text>
</comment>
<dbReference type="InterPro" id="IPR039795">
    <property type="entry name" value="LTN1/Rkr1"/>
</dbReference>
<dbReference type="GO" id="GO:0005829">
    <property type="term" value="C:cytosol"/>
    <property type="evidence" value="ECO:0007669"/>
    <property type="project" value="UniProtKB-UniRule"/>
</dbReference>
<feature type="domain" description="E3 ubiquitin-protein ligase listerin N-terminal" evidence="2">
    <location>
        <begin position="5"/>
        <end position="164"/>
    </location>
</feature>
<evidence type="ECO:0000259" key="2">
    <source>
        <dbReference type="Pfam" id="PF22958"/>
    </source>
</evidence>
<name>A0AAV8WMH4_9CUCU</name>
<evidence type="ECO:0000313" key="4">
    <source>
        <dbReference type="Proteomes" id="UP001162156"/>
    </source>
</evidence>
<keyword evidence="1" id="KW-0862">Zinc</keyword>
<dbReference type="EMBL" id="JANEYF010005528">
    <property type="protein sequence ID" value="KAJ8927797.1"/>
    <property type="molecule type" value="Genomic_DNA"/>
</dbReference>
<dbReference type="PANTHER" id="PTHR12389">
    <property type="entry name" value="ZINC FINGER PROTEIN 294"/>
    <property type="match status" value="1"/>
</dbReference>
<dbReference type="GO" id="GO:0061630">
    <property type="term" value="F:ubiquitin protein ligase activity"/>
    <property type="evidence" value="ECO:0007669"/>
    <property type="project" value="UniProtKB-UniRule"/>
</dbReference>
<protein>
    <recommendedName>
        <fullName evidence="1">E3 ubiquitin-protein ligase listerin</fullName>
        <ecNumber evidence="1">2.3.2.27</ecNumber>
    </recommendedName>
    <alternativeName>
        <fullName evidence="1">RING-type E3 ubiquitin transferase listerin</fullName>
    </alternativeName>
</protein>
<dbReference type="InterPro" id="IPR054476">
    <property type="entry name" value="Ltn1_N"/>
</dbReference>
<comment type="catalytic activity">
    <reaction evidence="1">
        <text>S-ubiquitinyl-[E2 ubiquitin-conjugating enzyme]-L-cysteine + [acceptor protein]-L-lysine = [E2 ubiquitin-conjugating enzyme]-L-cysteine + N(6)-ubiquitinyl-[acceptor protein]-L-lysine.</text>
        <dbReference type="EC" id="2.3.2.27"/>
    </reaction>
</comment>